<reference evidence="2" key="1">
    <citation type="submission" date="2022-11" db="UniProtKB">
        <authorList>
            <consortium name="WormBaseParasite"/>
        </authorList>
    </citation>
    <scope>IDENTIFICATION</scope>
</reference>
<proteinExistence type="predicted"/>
<evidence type="ECO:0000313" key="2">
    <source>
        <dbReference type="WBParaSite" id="nRc.2.0.1.t23794-RA"/>
    </source>
</evidence>
<organism evidence="1 2">
    <name type="scientific">Romanomermis culicivorax</name>
    <name type="common">Nematode worm</name>
    <dbReference type="NCBI Taxonomy" id="13658"/>
    <lineage>
        <taxon>Eukaryota</taxon>
        <taxon>Metazoa</taxon>
        <taxon>Ecdysozoa</taxon>
        <taxon>Nematoda</taxon>
        <taxon>Enoplea</taxon>
        <taxon>Dorylaimia</taxon>
        <taxon>Mermithida</taxon>
        <taxon>Mermithoidea</taxon>
        <taxon>Mermithidae</taxon>
        <taxon>Romanomermis</taxon>
    </lineage>
</organism>
<dbReference type="Proteomes" id="UP000887565">
    <property type="component" value="Unplaced"/>
</dbReference>
<name>A0A915JBD1_ROMCU</name>
<sequence length="86" mass="9878">MEVTDPVGFLDNVKENERPEAVIQGPFDSSDPLDIHDDVKFFQRHRSLKLDVRRLVEALALNFQRSTGYYFALSSESQFVHSYSNG</sequence>
<keyword evidence="1" id="KW-1185">Reference proteome</keyword>
<evidence type="ECO:0000313" key="1">
    <source>
        <dbReference type="Proteomes" id="UP000887565"/>
    </source>
</evidence>
<dbReference type="AlphaFoldDB" id="A0A915JBD1"/>
<protein>
    <submittedName>
        <fullName evidence="2">Uncharacterized protein</fullName>
    </submittedName>
</protein>
<dbReference type="WBParaSite" id="nRc.2.0.1.t23794-RA">
    <property type="protein sequence ID" value="nRc.2.0.1.t23794-RA"/>
    <property type="gene ID" value="nRc.2.0.1.g23794"/>
</dbReference>
<accession>A0A915JBD1</accession>